<keyword evidence="1" id="KW-0472">Membrane</keyword>
<gene>
    <name evidence="2" type="ORF">EYR41_007695</name>
</gene>
<keyword evidence="1" id="KW-1133">Transmembrane helix</keyword>
<organism evidence="2 3">
    <name type="scientific">Orbilia oligospora</name>
    <name type="common">Nematode-trapping fungus</name>
    <name type="synonym">Arthrobotrys oligospora</name>
    <dbReference type="NCBI Taxonomy" id="2813651"/>
    <lineage>
        <taxon>Eukaryota</taxon>
        <taxon>Fungi</taxon>
        <taxon>Dikarya</taxon>
        <taxon>Ascomycota</taxon>
        <taxon>Pezizomycotina</taxon>
        <taxon>Orbiliomycetes</taxon>
        <taxon>Orbiliales</taxon>
        <taxon>Orbiliaceae</taxon>
        <taxon>Orbilia</taxon>
    </lineage>
</organism>
<evidence type="ECO:0000313" key="2">
    <source>
        <dbReference type="EMBL" id="TGJ66035.1"/>
    </source>
</evidence>
<sequence>MLLGGGMGSSGVGDVNLLQHLFEGFLCLWSIIFVMCLTAIPGLGIESLLLGNYTPKTPRTRTVPASGTKFVINIKEGVGKLNEIKPGDEMCQHLEKLAEMAKKYISMLAAVAPFLMCDCNNSQDKAVARLYFGQRSELNQIVNDAYDAFLLRLRKMDDIPDPSMEIELHHSDDDRESFRLVRICLGDWYMRLPESPLLAKLLEPSSRLFRRQKRHRGLYPINEKESARSKNSKGDIAASNLPEINWNYY</sequence>
<dbReference type="EMBL" id="SOZJ01000005">
    <property type="protein sequence ID" value="TGJ66035.1"/>
    <property type="molecule type" value="Genomic_DNA"/>
</dbReference>
<accession>A0A8H2DRC1</accession>
<comment type="caution">
    <text evidence="2">The sequence shown here is derived from an EMBL/GenBank/DDBJ whole genome shotgun (WGS) entry which is preliminary data.</text>
</comment>
<name>A0A8H2DRC1_ORBOL</name>
<dbReference type="AlphaFoldDB" id="A0A8H2DRC1"/>
<reference evidence="2 3" key="1">
    <citation type="submission" date="2019-03" db="EMBL/GenBank/DDBJ databases">
        <title>Nematode-trapping fungi genome.</title>
        <authorList>
            <person name="Vidal-Diez De Ulzurrun G."/>
        </authorList>
    </citation>
    <scope>NUCLEOTIDE SEQUENCE [LARGE SCALE GENOMIC DNA]</scope>
    <source>
        <strain evidence="2 3">TWF154</strain>
    </source>
</reference>
<keyword evidence="1" id="KW-0812">Transmembrane</keyword>
<dbReference type="Proteomes" id="UP000297595">
    <property type="component" value="Unassembled WGS sequence"/>
</dbReference>
<protein>
    <submittedName>
        <fullName evidence="2">Uncharacterized protein</fullName>
    </submittedName>
</protein>
<evidence type="ECO:0000313" key="3">
    <source>
        <dbReference type="Proteomes" id="UP000297595"/>
    </source>
</evidence>
<proteinExistence type="predicted"/>
<feature type="transmembrane region" description="Helical" evidence="1">
    <location>
        <begin position="20"/>
        <end position="40"/>
    </location>
</feature>
<evidence type="ECO:0000256" key="1">
    <source>
        <dbReference type="SAM" id="Phobius"/>
    </source>
</evidence>